<evidence type="ECO:0000256" key="2">
    <source>
        <dbReference type="ARBA" id="ARBA00022679"/>
    </source>
</evidence>
<dbReference type="GeneID" id="115883355"/>
<evidence type="ECO:0000256" key="7">
    <source>
        <dbReference type="ARBA" id="ARBA00022833"/>
    </source>
</evidence>
<sequence length="1107" mass="126064">MEMLNDDSFELRAEAFKIQDIVEDVSYSEIFTFLRSSIPLSEVNNRCLFALRHFLVDKDVSEQNDSEDIKYDCFLLRGLFKNVSNAEILKLLRILGPIPKRRKITAMLLFNKLSQENVLKKRKCEENGLEKTTDNNNKILKQADSNLFSTNVPLTNGELEGVQDQNMVPLKLRIKNFTDNNGNKQFLVASPTKIPNQSLKTDYQYDLLNNGLNDNRNYCENQNHPCEKIAPFNEVKSSKPSCSFTTTFPNDPGPSWFYPDPIPFTNKEKPEPLSLNHSPISNQYNDSIFLDLSHELALSSSHDRPSEPTGPLYETKNPVPSSFSGSAYKPTSPEKPSIVPISNSINEKSSVPLNSMRSNEKTSISSTNEYGDHYMARPSSVNSLDRIEPMKKTTDYINNFSFNGDSFHMADQGLTNSLNPTERINTITNYINTDSFSASSSPSVRDTESDSTDRSSEDTIVDNADNVGNDDVVIINHTDDLTTPQIPKEELVVDEKLVLKLIEMFPDASPDYIRNLCHNKNWNGMVFNEIAGAILDTGGNYPKRPPREPSPVVEMDENEQLETLKALLPDADPIYLEGILYTLGGDQDALKRFIDDSLENHQYPTMKEYLRKQQISAQQKQYTTEFDVIRFMELFPDPVSVFEDPNRKSTVSTSADRFYVSWFMRKKFNQLYVRDVDHLVNQHVNKNIISVITALENRINQGCLKKSKTVTFTKMDSHNIPLLQELAYFDHKEEILQHIKKQKAEDELARQNAKELGLLQECNCCYDNEIMLKDILTCTGGCRFCRDCIKRGVEVAFGEGKIDFKCFNSECDAEFELQVLQNVLTPKIFSKIAQKKALAEIKAAGVDDLESCPFCEFATIPAPGDKLFRCLNPECMKESCRQCKEPSHVPYRCDEVEKDEGVKARTYIENKMTEALIRECYKCKKKFIKIEGCNKMTCSCGAVMCYICRQPVKSYKHFNGQGGDRHDLCPLYTENYTVNEEVVIKAALEAKNEVNQAHLINDPTADLEKHFKKKGKSPRKNHVHHGFVQPPQLPHVPNFALQFPNMNIIGIGQAQRVGAQQLAAAHRRVAAYQRQRHHHRQVNRIYVQQNPNVTDAAVPYPHNQQRN</sequence>
<keyword evidence="10" id="KW-1185">Reference proteome</keyword>
<organism evidence="10 11">
    <name type="scientific">Sitophilus oryzae</name>
    <name type="common">Rice weevil</name>
    <name type="synonym">Curculio oryzae</name>
    <dbReference type="NCBI Taxonomy" id="7048"/>
    <lineage>
        <taxon>Eukaryota</taxon>
        <taxon>Metazoa</taxon>
        <taxon>Ecdysozoa</taxon>
        <taxon>Arthropoda</taxon>
        <taxon>Hexapoda</taxon>
        <taxon>Insecta</taxon>
        <taxon>Pterygota</taxon>
        <taxon>Neoptera</taxon>
        <taxon>Endopterygota</taxon>
        <taxon>Coleoptera</taxon>
        <taxon>Polyphaga</taxon>
        <taxon>Cucujiformia</taxon>
        <taxon>Curculionidae</taxon>
        <taxon>Dryophthorinae</taxon>
        <taxon>Sitophilus</taxon>
    </lineage>
</organism>
<evidence type="ECO:0000256" key="8">
    <source>
        <dbReference type="SAM" id="MobiDB-lite"/>
    </source>
</evidence>
<dbReference type="InterPro" id="IPR044066">
    <property type="entry name" value="TRIAD_supradom"/>
</dbReference>
<dbReference type="InterPro" id="IPR013083">
    <property type="entry name" value="Znf_RING/FYVE/PHD"/>
</dbReference>
<evidence type="ECO:0000256" key="4">
    <source>
        <dbReference type="ARBA" id="ARBA00022737"/>
    </source>
</evidence>
<evidence type="ECO:0000259" key="9">
    <source>
        <dbReference type="PROSITE" id="PS51873"/>
    </source>
</evidence>
<feature type="compositionally biased region" description="Polar residues" evidence="8">
    <location>
        <begin position="340"/>
        <end position="369"/>
    </location>
</feature>
<dbReference type="OrthoDB" id="10009520at2759"/>
<dbReference type="InterPro" id="IPR047546">
    <property type="entry name" value="Rcat_RBR_RNF216"/>
</dbReference>
<keyword evidence="4" id="KW-0677">Repeat</keyword>
<dbReference type="CDD" id="cd20353">
    <property type="entry name" value="Rcat_RBR_RNF216"/>
    <property type="match status" value="1"/>
</dbReference>
<dbReference type="InterPro" id="IPR047545">
    <property type="entry name" value="BRcat_RBR_RNF216"/>
</dbReference>
<evidence type="ECO:0000256" key="1">
    <source>
        <dbReference type="ARBA" id="ARBA00004906"/>
    </source>
</evidence>
<comment type="pathway">
    <text evidence="1">Protein modification; protein ubiquitination.</text>
</comment>
<evidence type="ECO:0000313" key="11">
    <source>
        <dbReference type="RefSeq" id="XP_030757572.1"/>
    </source>
</evidence>
<name>A0A6J2Y1J1_SITOR</name>
<keyword evidence="5" id="KW-0863">Zinc-finger</keyword>
<dbReference type="RefSeq" id="XP_030757572.1">
    <property type="nucleotide sequence ID" value="XM_030901712.1"/>
</dbReference>
<feature type="region of interest" description="Disordered" evidence="8">
    <location>
        <begin position="299"/>
        <end position="386"/>
    </location>
</feature>
<evidence type="ECO:0000256" key="3">
    <source>
        <dbReference type="ARBA" id="ARBA00022723"/>
    </source>
</evidence>
<dbReference type="CDD" id="cd20339">
    <property type="entry name" value="BRcat_RBR_RNF216"/>
    <property type="match status" value="1"/>
</dbReference>
<dbReference type="KEGG" id="soy:115883355"/>
<evidence type="ECO:0000256" key="6">
    <source>
        <dbReference type="ARBA" id="ARBA00022786"/>
    </source>
</evidence>
<dbReference type="InParanoid" id="A0A6J2Y1J1"/>
<reference evidence="11" key="1">
    <citation type="submission" date="2025-08" db="UniProtKB">
        <authorList>
            <consortium name="RefSeq"/>
        </authorList>
    </citation>
    <scope>IDENTIFICATION</scope>
    <source>
        <tissue evidence="11">Gonads</tissue>
    </source>
</reference>
<dbReference type="Gene3D" id="1.20.120.1750">
    <property type="match status" value="1"/>
</dbReference>
<dbReference type="GO" id="GO:0008270">
    <property type="term" value="F:zinc ion binding"/>
    <property type="evidence" value="ECO:0007669"/>
    <property type="project" value="UniProtKB-KW"/>
</dbReference>
<dbReference type="Gene3D" id="3.30.40.10">
    <property type="entry name" value="Zinc/RING finger domain, C3HC4 (zinc finger)"/>
    <property type="match status" value="1"/>
</dbReference>
<dbReference type="InterPro" id="IPR051628">
    <property type="entry name" value="LUBAC_E3_Ligases"/>
</dbReference>
<evidence type="ECO:0000313" key="10">
    <source>
        <dbReference type="Proteomes" id="UP000504635"/>
    </source>
</evidence>
<feature type="region of interest" description="Disordered" evidence="8">
    <location>
        <begin position="435"/>
        <end position="465"/>
    </location>
</feature>
<proteinExistence type="predicted"/>
<feature type="compositionally biased region" description="Basic and acidic residues" evidence="8">
    <location>
        <begin position="445"/>
        <end position="457"/>
    </location>
</feature>
<keyword evidence="3" id="KW-0479">Metal-binding</keyword>
<dbReference type="Proteomes" id="UP000504635">
    <property type="component" value="Unplaced"/>
</dbReference>
<dbReference type="GO" id="GO:0016740">
    <property type="term" value="F:transferase activity"/>
    <property type="evidence" value="ECO:0007669"/>
    <property type="project" value="UniProtKB-KW"/>
</dbReference>
<accession>A0A6J2Y1J1</accession>
<keyword evidence="6" id="KW-0833">Ubl conjugation pathway</keyword>
<keyword evidence="2" id="KW-0808">Transferase</keyword>
<gene>
    <name evidence="11" type="primary">LOC115883355</name>
</gene>
<protein>
    <submittedName>
        <fullName evidence="11">Uncharacterized protein LOC115883355 isoform X1</fullName>
    </submittedName>
</protein>
<dbReference type="SUPFAM" id="SSF57850">
    <property type="entry name" value="RING/U-box"/>
    <property type="match status" value="3"/>
</dbReference>
<dbReference type="PROSITE" id="PS51873">
    <property type="entry name" value="TRIAD"/>
    <property type="match status" value="1"/>
</dbReference>
<dbReference type="Pfam" id="PF26200">
    <property type="entry name" value="Rcat_RNF216"/>
    <property type="match status" value="1"/>
</dbReference>
<dbReference type="AlphaFoldDB" id="A0A6J2Y1J1"/>
<feature type="compositionally biased region" description="Polar residues" evidence="8">
    <location>
        <begin position="435"/>
        <end position="444"/>
    </location>
</feature>
<dbReference type="PANTHER" id="PTHR22770">
    <property type="entry name" value="UBIQUITIN CONJUGATING ENZYME 7 INTERACTING PROTEIN-RELATED"/>
    <property type="match status" value="1"/>
</dbReference>
<keyword evidence="7" id="KW-0862">Zinc</keyword>
<feature type="domain" description="RING-type" evidence="9">
    <location>
        <begin position="758"/>
        <end position="967"/>
    </location>
</feature>
<evidence type="ECO:0000256" key="5">
    <source>
        <dbReference type="ARBA" id="ARBA00022771"/>
    </source>
</evidence>
<dbReference type="PANTHER" id="PTHR22770:SF47">
    <property type="entry name" value="E3 UBIQUITIN-PROTEIN LIGASE RNF216"/>
    <property type="match status" value="1"/>
</dbReference>